<organism evidence="8 9">
    <name type="scientific">Streptomyces formicae</name>
    <dbReference type="NCBI Taxonomy" id="1616117"/>
    <lineage>
        <taxon>Bacteria</taxon>
        <taxon>Bacillati</taxon>
        <taxon>Actinomycetota</taxon>
        <taxon>Actinomycetes</taxon>
        <taxon>Kitasatosporales</taxon>
        <taxon>Streptomycetaceae</taxon>
        <taxon>Streptomyces</taxon>
    </lineage>
</organism>
<dbReference type="SUPFAM" id="SSF55961">
    <property type="entry name" value="Bet v1-like"/>
    <property type="match status" value="1"/>
</dbReference>
<dbReference type="KEGG" id="sfk:KY5_7586"/>
<dbReference type="PANTHER" id="PTHR43756">
    <property type="entry name" value="CHOLINE MONOOXYGENASE, CHLOROPLASTIC"/>
    <property type="match status" value="1"/>
</dbReference>
<dbReference type="Gene3D" id="3.90.380.10">
    <property type="entry name" value="Naphthalene 1,2-dioxygenase Alpha Subunit, Chain A, domain 1"/>
    <property type="match status" value="2"/>
</dbReference>
<keyword evidence="2" id="KW-0001">2Fe-2S</keyword>
<sequence>MKSSWDGTRYTSAQVLAHERHDIFERHWICAGRTKDLSRPGSFLRADAGTESVLLVRGRDGELRGLLNLCRHRGARLCVEREGDLGSSLRCMYHGWTYGLDGRLTGAPHLREVLQEGEGEGRLDLHAVAAEEWLGYAWVSLATAAAPLAEQMEPQLVHRLGSADALDEYTIDDLVAVDSRIYDVRANWKMIFENFSECYHCPTLHPELSAALPHFRTGYGTISGPVGQGARLADHMTGFSLSGKAAAAPLPRLSVESHRTFNSVNLWPNTVLVLLPDHVVCFRVEPRAPDRTIVTADWLFHPQAAAAPGFDPDDAITLLDIANRQDFEASERVQLGASSAHFSSVYPPHEHVIGDFHRWVDDALGTRARSGEPSAVAGERGRT</sequence>
<dbReference type="RefSeq" id="WP_098246529.1">
    <property type="nucleotide sequence ID" value="NZ_CP022685.1"/>
</dbReference>
<dbReference type="InterPro" id="IPR015879">
    <property type="entry name" value="Ring_hydroxy_dOase_asu_C_dom"/>
</dbReference>
<keyword evidence="4" id="KW-0560">Oxidoreductase</keyword>
<dbReference type="Proteomes" id="UP000221011">
    <property type="component" value="Chromosome"/>
</dbReference>
<evidence type="ECO:0000256" key="3">
    <source>
        <dbReference type="ARBA" id="ARBA00022723"/>
    </source>
</evidence>
<dbReference type="InterPro" id="IPR017941">
    <property type="entry name" value="Rieske_2Fe-2S"/>
</dbReference>
<evidence type="ECO:0000256" key="6">
    <source>
        <dbReference type="ARBA" id="ARBA00023014"/>
    </source>
</evidence>
<name>A0A291QM92_9ACTN</name>
<evidence type="ECO:0000256" key="5">
    <source>
        <dbReference type="ARBA" id="ARBA00023004"/>
    </source>
</evidence>
<dbReference type="GO" id="GO:0004497">
    <property type="term" value="F:monooxygenase activity"/>
    <property type="evidence" value="ECO:0007669"/>
    <property type="project" value="UniProtKB-ARBA"/>
</dbReference>
<evidence type="ECO:0000256" key="4">
    <source>
        <dbReference type="ARBA" id="ARBA00023002"/>
    </source>
</evidence>
<keyword evidence="6" id="KW-0411">Iron-sulfur</keyword>
<gene>
    <name evidence="8" type="ORF">KY5_7586</name>
</gene>
<accession>A0A291QM92</accession>
<protein>
    <submittedName>
        <fullName evidence="8">Phenylpropionate dioxygenase-related ring-hydroxylating dioxygenase, large terminal subunit</fullName>
    </submittedName>
</protein>
<dbReference type="InterPro" id="IPR036922">
    <property type="entry name" value="Rieske_2Fe-2S_sf"/>
</dbReference>
<dbReference type="PANTHER" id="PTHR43756:SF5">
    <property type="entry name" value="CHOLINE MONOOXYGENASE, CHLOROPLASTIC"/>
    <property type="match status" value="1"/>
</dbReference>
<dbReference type="InterPro" id="IPR001663">
    <property type="entry name" value="Rng_hydr_dOase-A"/>
</dbReference>
<dbReference type="Pfam" id="PF00848">
    <property type="entry name" value="Ring_hydroxyl_A"/>
    <property type="match status" value="1"/>
</dbReference>
<evidence type="ECO:0000259" key="7">
    <source>
        <dbReference type="PROSITE" id="PS51296"/>
    </source>
</evidence>
<proteinExistence type="predicted"/>
<dbReference type="PRINTS" id="PR00090">
    <property type="entry name" value="RNGDIOXGNASE"/>
</dbReference>
<evidence type="ECO:0000256" key="2">
    <source>
        <dbReference type="ARBA" id="ARBA00022714"/>
    </source>
</evidence>
<evidence type="ECO:0000256" key="1">
    <source>
        <dbReference type="ARBA" id="ARBA00001962"/>
    </source>
</evidence>
<dbReference type="EMBL" id="CP022685">
    <property type="protein sequence ID" value="ATL32604.1"/>
    <property type="molecule type" value="Genomic_DNA"/>
</dbReference>
<comment type="cofactor">
    <cofactor evidence="1">
        <name>Fe cation</name>
        <dbReference type="ChEBI" id="CHEBI:24875"/>
    </cofactor>
</comment>
<dbReference type="GO" id="GO:0051213">
    <property type="term" value="F:dioxygenase activity"/>
    <property type="evidence" value="ECO:0007669"/>
    <property type="project" value="UniProtKB-KW"/>
</dbReference>
<keyword evidence="3" id="KW-0479">Metal-binding</keyword>
<evidence type="ECO:0000313" key="9">
    <source>
        <dbReference type="Proteomes" id="UP000221011"/>
    </source>
</evidence>
<keyword evidence="8" id="KW-0223">Dioxygenase</keyword>
<reference evidence="8 9" key="1">
    <citation type="submission" date="2017-08" db="EMBL/GenBank/DDBJ databases">
        <title>Complete Genome Sequence of Streptomyces formicae KY5, the formicamycin producer.</title>
        <authorList>
            <person name="Holmes N.A."/>
            <person name="Devine R."/>
            <person name="Qin Z."/>
            <person name="Seipke R.F."/>
            <person name="Wilkinson B."/>
            <person name="Hutchings M.I."/>
        </authorList>
    </citation>
    <scope>NUCLEOTIDE SEQUENCE [LARGE SCALE GENOMIC DNA]</scope>
    <source>
        <strain evidence="8 9">KY5</strain>
    </source>
</reference>
<dbReference type="Gene3D" id="2.102.10.10">
    <property type="entry name" value="Rieske [2Fe-2S] iron-sulphur domain"/>
    <property type="match status" value="1"/>
</dbReference>
<keyword evidence="5" id="KW-0408">Iron</keyword>
<dbReference type="PROSITE" id="PS51296">
    <property type="entry name" value="RIESKE"/>
    <property type="match status" value="1"/>
</dbReference>
<feature type="domain" description="Rieske" evidence="7">
    <location>
        <begin position="28"/>
        <end position="139"/>
    </location>
</feature>
<dbReference type="CDD" id="cd03469">
    <property type="entry name" value="Rieske_RO_Alpha_N"/>
    <property type="match status" value="1"/>
</dbReference>
<evidence type="ECO:0000313" key="8">
    <source>
        <dbReference type="EMBL" id="ATL32604.1"/>
    </source>
</evidence>
<dbReference type="SUPFAM" id="SSF50022">
    <property type="entry name" value="ISP domain"/>
    <property type="match status" value="1"/>
</dbReference>
<dbReference type="Pfam" id="PF00355">
    <property type="entry name" value="Rieske"/>
    <property type="match status" value="1"/>
</dbReference>
<dbReference type="GO" id="GO:0005506">
    <property type="term" value="F:iron ion binding"/>
    <property type="evidence" value="ECO:0007669"/>
    <property type="project" value="InterPro"/>
</dbReference>
<dbReference type="GO" id="GO:0051537">
    <property type="term" value="F:2 iron, 2 sulfur cluster binding"/>
    <property type="evidence" value="ECO:0007669"/>
    <property type="project" value="UniProtKB-KW"/>
</dbReference>
<dbReference type="AlphaFoldDB" id="A0A291QM92"/>
<dbReference type="GO" id="GO:0016705">
    <property type="term" value="F:oxidoreductase activity, acting on paired donors, with incorporation or reduction of molecular oxygen"/>
    <property type="evidence" value="ECO:0007669"/>
    <property type="project" value="UniProtKB-ARBA"/>
</dbReference>
<keyword evidence="9" id="KW-1185">Reference proteome</keyword>